<proteinExistence type="inferred from homology"/>
<name>A0A7W4WCG4_9GAMM</name>
<evidence type="ECO:0000256" key="3">
    <source>
        <dbReference type="ARBA" id="ARBA00022840"/>
    </source>
</evidence>
<dbReference type="InterPro" id="IPR013126">
    <property type="entry name" value="Hsp_70_fam"/>
</dbReference>
<dbReference type="EMBL" id="JACHWZ010000011">
    <property type="protein sequence ID" value="MBB3061697.1"/>
    <property type="molecule type" value="Genomic_DNA"/>
</dbReference>
<dbReference type="CDD" id="cd24029">
    <property type="entry name" value="ASKHA_NBD_HSP70_DnaK_HscA_HscC"/>
    <property type="match status" value="1"/>
</dbReference>
<dbReference type="PROSITE" id="PS01036">
    <property type="entry name" value="HSP70_3"/>
    <property type="match status" value="1"/>
</dbReference>
<dbReference type="SUPFAM" id="SSF53067">
    <property type="entry name" value="Actin-like ATPase domain"/>
    <property type="match status" value="2"/>
</dbReference>
<comment type="caution">
    <text evidence="7">The sequence shown here is derived from an EMBL/GenBank/DDBJ whole genome shotgun (WGS) entry which is preliminary data.</text>
</comment>
<dbReference type="Gene3D" id="3.30.420.40">
    <property type="match status" value="2"/>
</dbReference>
<dbReference type="Pfam" id="PF00012">
    <property type="entry name" value="HSP70"/>
    <property type="match status" value="2"/>
</dbReference>
<dbReference type="PANTHER" id="PTHR19375">
    <property type="entry name" value="HEAT SHOCK PROTEIN 70KDA"/>
    <property type="match status" value="1"/>
</dbReference>
<dbReference type="Proteomes" id="UP000535937">
    <property type="component" value="Unassembled WGS sequence"/>
</dbReference>
<evidence type="ECO:0000256" key="4">
    <source>
        <dbReference type="ARBA" id="ARBA00023186"/>
    </source>
</evidence>
<keyword evidence="8" id="KW-1185">Reference proteome</keyword>
<evidence type="ECO:0000256" key="2">
    <source>
        <dbReference type="ARBA" id="ARBA00022741"/>
    </source>
</evidence>
<protein>
    <submittedName>
        <fullName evidence="7">Molecular chaperone DnaK</fullName>
    </submittedName>
</protein>
<keyword evidence="3 5" id="KW-0067">ATP-binding</keyword>
<dbReference type="PRINTS" id="PR00301">
    <property type="entry name" value="HEATSHOCK70"/>
</dbReference>
<evidence type="ECO:0000313" key="7">
    <source>
        <dbReference type="EMBL" id="MBB3061697.1"/>
    </source>
</evidence>
<accession>A0A7W4WCG4</accession>
<dbReference type="SUPFAM" id="SSF100920">
    <property type="entry name" value="Heat shock protein 70kD (HSP70), peptide-binding domain"/>
    <property type="match status" value="1"/>
</dbReference>
<evidence type="ECO:0000256" key="1">
    <source>
        <dbReference type="ARBA" id="ARBA00007381"/>
    </source>
</evidence>
<dbReference type="GO" id="GO:0005524">
    <property type="term" value="F:ATP binding"/>
    <property type="evidence" value="ECO:0007669"/>
    <property type="project" value="UniProtKB-KW"/>
</dbReference>
<dbReference type="GO" id="GO:0140662">
    <property type="term" value="F:ATP-dependent protein folding chaperone"/>
    <property type="evidence" value="ECO:0007669"/>
    <property type="project" value="InterPro"/>
</dbReference>
<dbReference type="InterPro" id="IPR043129">
    <property type="entry name" value="ATPase_NBD"/>
</dbReference>
<dbReference type="RefSeq" id="WP_183460357.1">
    <property type="nucleotide sequence ID" value="NZ_JACHWZ010000011.1"/>
</dbReference>
<reference evidence="7 8" key="1">
    <citation type="submission" date="2020-08" db="EMBL/GenBank/DDBJ databases">
        <title>Genomic Encyclopedia of Type Strains, Phase III (KMG-III): the genomes of soil and plant-associated and newly described type strains.</title>
        <authorList>
            <person name="Whitman W."/>
        </authorList>
    </citation>
    <scope>NUCLEOTIDE SEQUENCE [LARGE SCALE GENOMIC DNA]</scope>
    <source>
        <strain evidence="7 8">CECT 8799</strain>
    </source>
</reference>
<dbReference type="PROSITE" id="PS00297">
    <property type="entry name" value="HSP70_1"/>
    <property type="match status" value="1"/>
</dbReference>
<feature type="region of interest" description="Disordered" evidence="6">
    <location>
        <begin position="497"/>
        <end position="523"/>
    </location>
</feature>
<sequence>MTSDTSRFCGIDLGTTNSCIAVLEQGQPRVVPLDGQNTMPSMLAWKDGQWLAGTAARNHYVVAPQEAVISIKRKMDDPGYRVELGGQQLSPVDVSAKILEALVGAAQRELGEAVTRAVITVPAWFQEQQRQATLEAGRRAGLDVLQIVNEPTAAAIAHERIQLDDGAQERWLVYDLGGGTFDVSLLNVTAASYEVLASEGNTFLGGDDFDHRLVERFIAHLRDRYNVDAAGDVLARTRLRFLAENTKIQLSHQTEVTLHEPLTVGGDNVMLELRITREDFEALIGDLIDSTLDKAAQVLADVNSQSREVDRLLLVGGSTRIPLVAERLKQRFDIDPESWLDADLSVALGACTRAAICCGEIFDRSVVDICPHSLGIAAVGEEDHDEIVAPTSGRDHPLTFAPLIRRYTRLPASFSRTFYKAHPSQKGAVVPVYQGENSNTRHNNFIGQFFIEFSQSRSEKLDVCFQYDVNGTIKIIVSEGSGGSRREFTMDLARSVSENSEDGGFGDNLTEHEQVGEDDSEDEARVTNFLIEKVSQKLEQCQPAPEGIVELMERYKDLLGREDADEQLDELEDQLYEWVEDE</sequence>
<dbReference type="FunFam" id="3.90.640.10:FF:000003">
    <property type="entry name" value="Molecular chaperone DnaK"/>
    <property type="match status" value="1"/>
</dbReference>
<dbReference type="PROSITE" id="PS00329">
    <property type="entry name" value="HSP70_2"/>
    <property type="match status" value="1"/>
</dbReference>
<dbReference type="InterPro" id="IPR029047">
    <property type="entry name" value="HSP70_peptide-bd_sf"/>
</dbReference>
<dbReference type="AlphaFoldDB" id="A0A7W4WCG4"/>
<dbReference type="FunFam" id="3.30.420.40:FF:000071">
    <property type="entry name" value="Molecular chaperone DnaK"/>
    <property type="match status" value="1"/>
</dbReference>
<dbReference type="Gene3D" id="2.60.34.10">
    <property type="entry name" value="Substrate Binding Domain Of DNAk, Chain A, domain 1"/>
    <property type="match status" value="1"/>
</dbReference>
<organism evidence="7 8">
    <name type="scientific">Microbulbifer rhizosphaerae</name>
    <dbReference type="NCBI Taxonomy" id="1562603"/>
    <lineage>
        <taxon>Bacteria</taxon>
        <taxon>Pseudomonadati</taxon>
        <taxon>Pseudomonadota</taxon>
        <taxon>Gammaproteobacteria</taxon>
        <taxon>Cellvibrionales</taxon>
        <taxon>Microbulbiferaceae</taxon>
        <taxon>Microbulbifer</taxon>
    </lineage>
</organism>
<keyword evidence="4" id="KW-0143">Chaperone</keyword>
<evidence type="ECO:0000313" key="8">
    <source>
        <dbReference type="Proteomes" id="UP000535937"/>
    </source>
</evidence>
<dbReference type="Gene3D" id="3.90.640.10">
    <property type="entry name" value="Actin, Chain A, domain 4"/>
    <property type="match status" value="1"/>
</dbReference>
<keyword evidence="2 5" id="KW-0547">Nucleotide-binding</keyword>
<dbReference type="InterPro" id="IPR018181">
    <property type="entry name" value="Heat_shock_70_CS"/>
</dbReference>
<evidence type="ECO:0000256" key="6">
    <source>
        <dbReference type="SAM" id="MobiDB-lite"/>
    </source>
</evidence>
<evidence type="ECO:0000256" key="5">
    <source>
        <dbReference type="RuleBase" id="RU003322"/>
    </source>
</evidence>
<gene>
    <name evidence="7" type="ORF">FHS09_002537</name>
</gene>
<comment type="similarity">
    <text evidence="1 5">Belongs to the heat shock protein 70 family.</text>
</comment>